<keyword evidence="2" id="KW-1185">Reference proteome</keyword>
<evidence type="ECO:0000313" key="2">
    <source>
        <dbReference type="Proteomes" id="UP000014200"/>
    </source>
</evidence>
<organism evidence="1 2">
    <name type="scientific">Phocaeicola sartorii</name>
    <dbReference type="NCBI Taxonomy" id="671267"/>
    <lineage>
        <taxon>Bacteria</taxon>
        <taxon>Pseudomonadati</taxon>
        <taxon>Bacteroidota</taxon>
        <taxon>Bacteroidia</taxon>
        <taxon>Bacteroidales</taxon>
        <taxon>Bacteroidaceae</taxon>
        <taxon>Phocaeicola</taxon>
    </lineage>
</organism>
<reference evidence="1 2" key="1">
    <citation type="submission" date="2013-04" db="EMBL/GenBank/DDBJ databases">
        <title>The Genome Sequence of Bacteroides massiliensis dnLKV3.</title>
        <authorList>
            <consortium name="The Broad Institute Genomics Platform"/>
            <consortium name="The Broad Institute Genome Sequencing Center for Infectious Disease"/>
            <person name="Earl A."/>
            <person name="Xavier R."/>
            <person name="Kuhn K."/>
            <person name="Stappenbeck T."/>
            <person name="Walker B."/>
            <person name="Young S."/>
            <person name="Zeng Q."/>
            <person name="Gargeya S."/>
            <person name="Fitzgerald M."/>
            <person name="Haas B."/>
            <person name="Abouelleil A."/>
            <person name="Allen A.W."/>
            <person name="Alvarado L."/>
            <person name="Arachchi H.M."/>
            <person name="Berlin A.M."/>
            <person name="Chapman S.B."/>
            <person name="Gainer-Dewar J."/>
            <person name="Goldberg J."/>
            <person name="Griggs A."/>
            <person name="Gujja S."/>
            <person name="Hansen M."/>
            <person name="Howarth C."/>
            <person name="Imamovic A."/>
            <person name="Ireland A."/>
            <person name="Larimer J."/>
            <person name="McCowan C."/>
            <person name="Murphy C."/>
            <person name="Pearson M."/>
            <person name="Poon T.W."/>
            <person name="Priest M."/>
            <person name="Roberts A."/>
            <person name="Saif S."/>
            <person name="Shea T."/>
            <person name="Sisk P."/>
            <person name="Sykes S."/>
            <person name="Wortman J."/>
            <person name="Nusbaum C."/>
            <person name="Birren B."/>
        </authorList>
    </citation>
    <scope>NUCLEOTIDE SEQUENCE [LARGE SCALE GENOMIC DNA]</scope>
    <source>
        <strain evidence="2">dnLKV3</strain>
    </source>
</reference>
<protein>
    <submittedName>
        <fullName evidence="1">Uncharacterized protein</fullName>
    </submittedName>
</protein>
<dbReference type="Proteomes" id="UP000014200">
    <property type="component" value="Unassembled WGS sequence"/>
</dbReference>
<comment type="caution">
    <text evidence="1">The sequence shown here is derived from an EMBL/GenBank/DDBJ whole genome shotgun (WGS) entry which is preliminary data.</text>
</comment>
<accession>R9I646</accession>
<sequence length="61" mass="7352">MDIELSIIKEEQYNTNYGGRYLRCFEATYQDFEINNKCEWACSVVKTEHSWSYSHNYCIAR</sequence>
<dbReference type="EMBL" id="ASSP01000031">
    <property type="protein sequence ID" value="EOS08855.1"/>
    <property type="molecule type" value="Genomic_DNA"/>
</dbReference>
<gene>
    <name evidence="1" type="ORF">C802_04307</name>
</gene>
<dbReference type="HOGENOM" id="CLU_2912860_0_0_10"/>
<name>R9I646_9BACT</name>
<evidence type="ECO:0000313" key="1">
    <source>
        <dbReference type="EMBL" id="EOS08855.1"/>
    </source>
</evidence>
<proteinExistence type="predicted"/>
<dbReference type="AlphaFoldDB" id="R9I646"/>